<evidence type="ECO:0000313" key="2">
    <source>
        <dbReference type="Proteomes" id="UP000032142"/>
    </source>
</evidence>
<accession>A0A0B0NR40</accession>
<proteinExistence type="predicted"/>
<evidence type="ECO:0000313" key="1">
    <source>
        <dbReference type="EMBL" id="KHG15127.1"/>
    </source>
</evidence>
<protein>
    <submittedName>
        <fullName evidence="1">Uncharacterized protein</fullName>
    </submittedName>
</protein>
<dbReference type="EMBL" id="KN403026">
    <property type="protein sequence ID" value="KHG15127.1"/>
    <property type="molecule type" value="Genomic_DNA"/>
</dbReference>
<keyword evidence="2" id="KW-1185">Reference proteome</keyword>
<organism evidence="1 2">
    <name type="scientific">Gossypium arboreum</name>
    <name type="common">Tree cotton</name>
    <name type="synonym">Gossypium nanking</name>
    <dbReference type="NCBI Taxonomy" id="29729"/>
    <lineage>
        <taxon>Eukaryota</taxon>
        <taxon>Viridiplantae</taxon>
        <taxon>Streptophyta</taxon>
        <taxon>Embryophyta</taxon>
        <taxon>Tracheophyta</taxon>
        <taxon>Spermatophyta</taxon>
        <taxon>Magnoliopsida</taxon>
        <taxon>eudicotyledons</taxon>
        <taxon>Gunneridae</taxon>
        <taxon>Pentapetalae</taxon>
        <taxon>rosids</taxon>
        <taxon>malvids</taxon>
        <taxon>Malvales</taxon>
        <taxon>Malvaceae</taxon>
        <taxon>Malvoideae</taxon>
        <taxon>Gossypium</taxon>
    </lineage>
</organism>
<reference evidence="2" key="1">
    <citation type="submission" date="2014-09" db="EMBL/GenBank/DDBJ databases">
        <authorList>
            <person name="Mudge J."/>
            <person name="Ramaraj T."/>
            <person name="Lindquist I.E."/>
            <person name="Bharti A.K."/>
            <person name="Sundararajan A."/>
            <person name="Cameron C.T."/>
            <person name="Woodward J.E."/>
            <person name="May G.D."/>
            <person name="Brubaker C."/>
            <person name="Broadhvest J."/>
            <person name="Wilkins T.A."/>
        </authorList>
    </citation>
    <scope>NUCLEOTIDE SEQUENCE</scope>
    <source>
        <strain evidence="2">cv. AKA8401</strain>
    </source>
</reference>
<dbReference type="AlphaFoldDB" id="A0A0B0NR40"/>
<name>A0A0B0NR40_GOSAR</name>
<gene>
    <name evidence="1" type="ORF">F383_17538</name>
</gene>
<dbReference type="Proteomes" id="UP000032142">
    <property type="component" value="Unassembled WGS sequence"/>
</dbReference>
<sequence length="39" mass="4551">MICLIIRVSYPISNGSSSKDKWCSNVKLIMWTFEQVRNC</sequence>